<proteinExistence type="predicted"/>
<protein>
    <submittedName>
        <fullName evidence="1">Uncharacterized protein</fullName>
    </submittedName>
</protein>
<evidence type="ECO:0000313" key="1">
    <source>
        <dbReference type="EMBL" id="HIR58666.1"/>
    </source>
</evidence>
<reference evidence="1" key="2">
    <citation type="journal article" date="2021" name="PeerJ">
        <title>Extensive microbial diversity within the chicken gut microbiome revealed by metagenomics and culture.</title>
        <authorList>
            <person name="Gilroy R."/>
            <person name="Ravi A."/>
            <person name="Getino M."/>
            <person name="Pursley I."/>
            <person name="Horton D.L."/>
            <person name="Alikhan N.F."/>
            <person name="Baker D."/>
            <person name="Gharbi K."/>
            <person name="Hall N."/>
            <person name="Watson M."/>
            <person name="Adriaenssens E.M."/>
            <person name="Foster-Nyarko E."/>
            <person name="Jarju S."/>
            <person name="Secka A."/>
            <person name="Antonio M."/>
            <person name="Oren A."/>
            <person name="Chaudhuri R.R."/>
            <person name="La Ragione R."/>
            <person name="Hildebrand F."/>
            <person name="Pallen M.J."/>
        </authorList>
    </citation>
    <scope>NUCLEOTIDE SEQUENCE</scope>
    <source>
        <strain evidence="1">CHK184-20233</strain>
    </source>
</reference>
<dbReference type="Proteomes" id="UP000824232">
    <property type="component" value="Unassembled WGS sequence"/>
</dbReference>
<dbReference type="EMBL" id="DVHC01000014">
    <property type="protein sequence ID" value="HIR58666.1"/>
    <property type="molecule type" value="Genomic_DNA"/>
</dbReference>
<reference evidence="1" key="1">
    <citation type="submission" date="2020-10" db="EMBL/GenBank/DDBJ databases">
        <authorList>
            <person name="Gilroy R."/>
        </authorList>
    </citation>
    <scope>NUCLEOTIDE SEQUENCE</scope>
    <source>
        <strain evidence="1">CHK184-20233</strain>
    </source>
</reference>
<gene>
    <name evidence="1" type="ORF">IAB38_01310</name>
</gene>
<dbReference type="AlphaFoldDB" id="A0A9D1DTL2"/>
<name>A0A9D1DTL2_9FIRM</name>
<comment type="caution">
    <text evidence="1">The sequence shown here is derived from an EMBL/GenBank/DDBJ whole genome shotgun (WGS) entry which is preliminary data.</text>
</comment>
<accession>A0A9D1DTL2</accession>
<organism evidence="1 2">
    <name type="scientific">Candidatus Onthousia excrementipullorum</name>
    <dbReference type="NCBI Taxonomy" id="2840884"/>
    <lineage>
        <taxon>Bacteria</taxon>
        <taxon>Bacillati</taxon>
        <taxon>Bacillota</taxon>
        <taxon>Bacilli</taxon>
        <taxon>Candidatus Onthousia</taxon>
    </lineage>
</organism>
<sequence length="355" mass="42752">MKKDKLKFIVNKQNNSINGNFIYNDKKYFYKVLNKSDYQDELNGYKLAINKLPIKKMIYYNFLKDNKYVIIYEYEDTVEKNKGLLNDLLVKNDKEASININVINKMNDILSVYDINLKYTKILDYSANDRFFKGRIKNRLKKWYKDDNDFSKIIFINGKRCKSINMIIDEVVEYFEKENEKMCFFSQGDPNTLNISIKPCFFDLVTAGYNSIIGEFAIMFISTLFYDNYFCPKYHSKSYFLHEKALQQYILFEPFIIINNMNSIEINCIYKSSNIRKEYVLRYINILKKNKICISSDVKYYIIMRLLCVFNIEEMEYNDYFYSIYLVEYFYYLFNKNDSNVLLIFENMLSNMEVV</sequence>
<evidence type="ECO:0000313" key="2">
    <source>
        <dbReference type="Proteomes" id="UP000824232"/>
    </source>
</evidence>